<evidence type="ECO:0000313" key="1">
    <source>
        <dbReference type="EMBL" id="EOX99324.1"/>
    </source>
</evidence>
<organism evidence="1 2">
    <name type="scientific">Theobroma cacao</name>
    <name type="common">Cacao</name>
    <name type="synonym">Cocoa</name>
    <dbReference type="NCBI Taxonomy" id="3641"/>
    <lineage>
        <taxon>Eukaryota</taxon>
        <taxon>Viridiplantae</taxon>
        <taxon>Streptophyta</taxon>
        <taxon>Embryophyta</taxon>
        <taxon>Tracheophyta</taxon>
        <taxon>Spermatophyta</taxon>
        <taxon>Magnoliopsida</taxon>
        <taxon>eudicotyledons</taxon>
        <taxon>Gunneridae</taxon>
        <taxon>Pentapetalae</taxon>
        <taxon>rosids</taxon>
        <taxon>malvids</taxon>
        <taxon>Malvales</taxon>
        <taxon>Malvaceae</taxon>
        <taxon>Byttnerioideae</taxon>
        <taxon>Theobroma</taxon>
    </lineage>
</organism>
<sequence length="136" mass="15240">MAVTINTTCFVHAKQHSFSALLSRSIDRPFPPDGSANSYGLKDLILKRFSSIQLGYKPLNVACKSSSQANLLLSSNICARGFLSSTGTQYNHLIALSSRFLGEDEGDLRHINHFLARQRRTRSSLRAYKDDIFKFN</sequence>
<dbReference type="EMBL" id="CM001880">
    <property type="protein sequence ID" value="EOX99324.1"/>
    <property type="molecule type" value="Genomic_DNA"/>
</dbReference>
<keyword evidence="2" id="KW-1185">Reference proteome</keyword>
<dbReference type="InParanoid" id="A0A061E2R3"/>
<dbReference type="Proteomes" id="UP000026915">
    <property type="component" value="Chromosome 2"/>
</dbReference>
<evidence type="ECO:0000313" key="2">
    <source>
        <dbReference type="Proteomes" id="UP000026915"/>
    </source>
</evidence>
<accession>A0A061E2R3</accession>
<dbReference type="AlphaFoldDB" id="A0A061E2R3"/>
<dbReference type="HOGENOM" id="CLU_1879160_0_0_1"/>
<dbReference type="Gramene" id="EOX99324">
    <property type="protein sequence ID" value="EOX99324"/>
    <property type="gene ID" value="TCM_007955"/>
</dbReference>
<gene>
    <name evidence="1" type="ORF">TCM_007955</name>
</gene>
<protein>
    <submittedName>
        <fullName evidence="1">Uncharacterized protein</fullName>
    </submittedName>
</protein>
<name>A0A061E2R3_THECC</name>
<reference evidence="1 2" key="1">
    <citation type="journal article" date="2013" name="Genome Biol.">
        <title>The genome sequence of the most widely cultivated cacao type and its use to identify candidate genes regulating pod color.</title>
        <authorList>
            <person name="Motamayor J.C."/>
            <person name="Mockaitis K."/>
            <person name="Schmutz J."/>
            <person name="Haiminen N."/>
            <person name="Iii D.L."/>
            <person name="Cornejo O."/>
            <person name="Findley S.D."/>
            <person name="Zheng P."/>
            <person name="Utro F."/>
            <person name="Royaert S."/>
            <person name="Saski C."/>
            <person name="Jenkins J."/>
            <person name="Podicheti R."/>
            <person name="Zhao M."/>
            <person name="Scheffler B.E."/>
            <person name="Stack J.C."/>
            <person name="Feltus F.A."/>
            <person name="Mustiga G.M."/>
            <person name="Amores F."/>
            <person name="Phillips W."/>
            <person name="Marelli J.P."/>
            <person name="May G.D."/>
            <person name="Shapiro H."/>
            <person name="Ma J."/>
            <person name="Bustamante C.D."/>
            <person name="Schnell R.J."/>
            <person name="Main D."/>
            <person name="Gilbert D."/>
            <person name="Parida L."/>
            <person name="Kuhn D.N."/>
        </authorList>
    </citation>
    <scope>NUCLEOTIDE SEQUENCE [LARGE SCALE GENOMIC DNA]</scope>
    <source>
        <strain evidence="2">cv. Matina 1-6</strain>
    </source>
</reference>
<proteinExistence type="predicted"/>